<sequence length="459" mass="51458">MPSEKTRNRRVRDPICSFLKSLISPYGFGWAKPGGVDRYTNDQMIGQYNRLGFMGSPNNSDLYAHFAGQTTFYFWADGRKTTPRTLSLIDIDCHGRGTAASARAFAEWLEDNGFPALYHEPSTHGKGRHGYFILDKEGLDDVAVANLLKRLDKVLKTLLRLFLATHPEHDIEDVEIKGTPHILTWAKGEGRQIERMKSGQLAKLPRDILDRFEEFRDTTVLSIQKIYELEDRAERIVIPGPRKLSVFRLKGSTRNHPLSTEEAEAIGGPYLEFARTWVPEPLATSSRARVEAEDVAIGLVIVKVCTSKSNADGTLPTARIKAIWGRLYQDGEVGRAFDYHRWKAIRDVIEAQGGLEMVDRRYYSGFVADNGRYIKGKAAKWHMAGWLVETLDEIVGSGQRAESTTGSSSDQDRGGTSPGQEEDQAEEQVISMPIQDRGELCWNKKKGTSPTACSFCPRT</sequence>
<dbReference type="OrthoDB" id="232059at2"/>
<keyword evidence="3" id="KW-1185">Reference proteome</keyword>
<name>A0A518H812_9BACT</name>
<proteinExistence type="predicted"/>
<evidence type="ECO:0000313" key="3">
    <source>
        <dbReference type="Proteomes" id="UP000317835"/>
    </source>
</evidence>
<dbReference type="RefSeq" id="WP_145273992.1">
    <property type="nucleotide sequence ID" value="NZ_CP036426.1"/>
</dbReference>
<dbReference type="EMBL" id="CP036426">
    <property type="protein sequence ID" value="QDV36931.1"/>
    <property type="molecule type" value="Genomic_DNA"/>
</dbReference>
<gene>
    <name evidence="2" type="ORF">ElP_48610</name>
</gene>
<evidence type="ECO:0000256" key="1">
    <source>
        <dbReference type="SAM" id="MobiDB-lite"/>
    </source>
</evidence>
<dbReference type="KEGG" id="tpla:ElP_48610"/>
<organism evidence="2 3">
    <name type="scientific">Tautonia plasticadhaerens</name>
    <dbReference type="NCBI Taxonomy" id="2527974"/>
    <lineage>
        <taxon>Bacteria</taxon>
        <taxon>Pseudomonadati</taxon>
        <taxon>Planctomycetota</taxon>
        <taxon>Planctomycetia</taxon>
        <taxon>Isosphaerales</taxon>
        <taxon>Isosphaeraceae</taxon>
        <taxon>Tautonia</taxon>
    </lineage>
</organism>
<protein>
    <submittedName>
        <fullName evidence="2">Uncharacterized protein</fullName>
    </submittedName>
</protein>
<accession>A0A518H812</accession>
<evidence type="ECO:0000313" key="2">
    <source>
        <dbReference type="EMBL" id="QDV36931.1"/>
    </source>
</evidence>
<feature type="region of interest" description="Disordered" evidence="1">
    <location>
        <begin position="397"/>
        <end position="430"/>
    </location>
</feature>
<feature type="compositionally biased region" description="Polar residues" evidence="1">
    <location>
        <begin position="400"/>
        <end position="409"/>
    </location>
</feature>
<dbReference type="AlphaFoldDB" id="A0A518H812"/>
<reference evidence="2 3" key="1">
    <citation type="submission" date="2019-02" db="EMBL/GenBank/DDBJ databases">
        <title>Deep-cultivation of Planctomycetes and their phenomic and genomic characterization uncovers novel biology.</title>
        <authorList>
            <person name="Wiegand S."/>
            <person name="Jogler M."/>
            <person name="Boedeker C."/>
            <person name="Pinto D."/>
            <person name="Vollmers J."/>
            <person name="Rivas-Marin E."/>
            <person name="Kohn T."/>
            <person name="Peeters S.H."/>
            <person name="Heuer A."/>
            <person name="Rast P."/>
            <person name="Oberbeckmann S."/>
            <person name="Bunk B."/>
            <person name="Jeske O."/>
            <person name="Meyerdierks A."/>
            <person name="Storesund J.E."/>
            <person name="Kallscheuer N."/>
            <person name="Luecker S."/>
            <person name="Lage O.M."/>
            <person name="Pohl T."/>
            <person name="Merkel B.J."/>
            <person name="Hornburger P."/>
            <person name="Mueller R.-W."/>
            <person name="Bruemmer F."/>
            <person name="Labrenz M."/>
            <person name="Spormann A.M."/>
            <person name="Op den Camp H."/>
            <person name="Overmann J."/>
            <person name="Amann R."/>
            <person name="Jetten M.S.M."/>
            <person name="Mascher T."/>
            <person name="Medema M.H."/>
            <person name="Devos D.P."/>
            <person name="Kaster A.-K."/>
            <person name="Ovreas L."/>
            <person name="Rohde M."/>
            <person name="Galperin M.Y."/>
            <person name="Jogler C."/>
        </authorList>
    </citation>
    <scope>NUCLEOTIDE SEQUENCE [LARGE SCALE GENOMIC DNA]</scope>
    <source>
        <strain evidence="2 3">ElP</strain>
    </source>
</reference>
<dbReference type="Proteomes" id="UP000317835">
    <property type="component" value="Chromosome"/>
</dbReference>